<keyword evidence="9" id="KW-1185">Reference proteome</keyword>
<keyword evidence="5" id="KW-0813">Transport</keyword>
<keyword evidence="4 5" id="KW-0472">Membrane</keyword>
<dbReference type="Gene3D" id="3.30.2420.10">
    <property type="entry name" value="TonB"/>
    <property type="match status" value="1"/>
</dbReference>
<protein>
    <recommendedName>
        <fullName evidence="5">Protein TonB</fullName>
    </recommendedName>
</protein>
<dbReference type="SUPFAM" id="SSF74653">
    <property type="entry name" value="TolA/TonB C-terminal domain"/>
    <property type="match status" value="1"/>
</dbReference>
<keyword evidence="5" id="KW-0997">Cell inner membrane</keyword>
<evidence type="ECO:0000256" key="1">
    <source>
        <dbReference type="ARBA" id="ARBA00004167"/>
    </source>
</evidence>
<evidence type="ECO:0000256" key="4">
    <source>
        <dbReference type="ARBA" id="ARBA00023136"/>
    </source>
</evidence>
<comment type="similarity">
    <text evidence="5">Belongs to the TonB family.</text>
</comment>
<keyword evidence="5" id="KW-0653">Protein transport</keyword>
<keyword evidence="2 5" id="KW-0812">Transmembrane</keyword>
<evidence type="ECO:0000259" key="7">
    <source>
        <dbReference type="PROSITE" id="PS52015"/>
    </source>
</evidence>
<organism evidence="8 9">
    <name type="scientific">Sphingomonas bisphenolicum</name>
    <dbReference type="NCBI Taxonomy" id="296544"/>
    <lineage>
        <taxon>Bacteria</taxon>
        <taxon>Pseudomonadati</taxon>
        <taxon>Pseudomonadota</taxon>
        <taxon>Alphaproteobacteria</taxon>
        <taxon>Sphingomonadales</taxon>
        <taxon>Sphingomonadaceae</taxon>
        <taxon>Sphingomonas</taxon>
    </lineage>
</organism>
<keyword evidence="5" id="KW-1003">Cell membrane</keyword>
<dbReference type="Proteomes" id="UP001059971">
    <property type="component" value="Chromosome 1"/>
</dbReference>
<evidence type="ECO:0000313" key="9">
    <source>
        <dbReference type="Proteomes" id="UP001059971"/>
    </source>
</evidence>
<evidence type="ECO:0000256" key="5">
    <source>
        <dbReference type="RuleBase" id="RU362123"/>
    </source>
</evidence>
<dbReference type="InterPro" id="IPR037682">
    <property type="entry name" value="TonB_C"/>
</dbReference>
<proteinExistence type="inferred from homology"/>
<reference evidence="8" key="1">
    <citation type="submission" date="2018-07" db="EMBL/GenBank/DDBJ databases">
        <title>Complete genome sequence of Sphingomonas bisphenolicum strain AO1, a bisphenol A degradative bacterium isolated from Japanese farm field.</title>
        <authorList>
            <person name="Murakami M."/>
            <person name="Koh M."/>
            <person name="Koba S."/>
            <person name="Matsumura Y."/>
        </authorList>
    </citation>
    <scope>NUCLEOTIDE SEQUENCE</scope>
    <source>
        <strain evidence="8">AO1</strain>
    </source>
</reference>
<dbReference type="InterPro" id="IPR003538">
    <property type="entry name" value="TonB"/>
</dbReference>
<comment type="subcellular location">
    <subcellularLocation>
        <location evidence="5">Cell inner membrane</location>
        <topology evidence="5">Single-pass membrane protein</topology>
        <orientation evidence="5">Periplasmic side</orientation>
    </subcellularLocation>
    <subcellularLocation>
        <location evidence="1">Membrane</location>
        <topology evidence="1">Single-pass membrane protein</topology>
    </subcellularLocation>
</comment>
<feature type="compositionally biased region" description="Pro residues" evidence="6">
    <location>
        <begin position="69"/>
        <end position="81"/>
    </location>
</feature>
<name>A0ABM7FTW1_9SPHN</name>
<dbReference type="Pfam" id="PF03544">
    <property type="entry name" value="TonB_C"/>
    <property type="match status" value="1"/>
</dbReference>
<accession>A0ABM7FTW1</accession>
<dbReference type="InterPro" id="IPR006260">
    <property type="entry name" value="TonB/TolA_C"/>
</dbReference>
<dbReference type="PRINTS" id="PR01374">
    <property type="entry name" value="TONBPROTEIN"/>
</dbReference>
<gene>
    <name evidence="8" type="primary">tonB</name>
    <name evidence="8" type="ORF">SBA_ch1_07420</name>
</gene>
<dbReference type="EMBL" id="AP018817">
    <property type="protein sequence ID" value="BBF68542.1"/>
    <property type="molecule type" value="Genomic_DNA"/>
</dbReference>
<dbReference type="PROSITE" id="PS52015">
    <property type="entry name" value="TONB_CTD"/>
    <property type="match status" value="1"/>
</dbReference>
<keyword evidence="3 5" id="KW-1133">Transmembrane helix</keyword>
<feature type="transmembrane region" description="Helical" evidence="5">
    <location>
        <begin position="34"/>
        <end position="53"/>
    </location>
</feature>
<keyword evidence="5" id="KW-0735">Signal-anchor</keyword>
<evidence type="ECO:0000256" key="3">
    <source>
        <dbReference type="ARBA" id="ARBA00022989"/>
    </source>
</evidence>
<feature type="domain" description="TonB C-terminal" evidence="7">
    <location>
        <begin position="145"/>
        <end position="237"/>
    </location>
</feature>
<comment type="function">
    <text evidence="5">Interacts with outer membrane receptor proteins that carry out high-affinity binding and energy dependent uptake into the periplasmic space of specific substrates. It could act to transduce energy from the cytoplasmic membrane to specific energy-requiring processes in the outer membrane, resulting in the release into the periplasm of ligands bound by these outer membrane proteins.</text>
</comment>
<evidence type="ECO:0000313" key="8">
    <source>
        <dbReference type="EMBL" id="BBF68542.1"/>
    </source>
</evidence>
<feature type="region of interest" description="Disordered" evidence="6">
    <location>
        <begin position="69"/>
        <end position="111"/>
    </location>
</feature>
<dbReference type="NCBIfam" id="TIGR01352">
    <property type="entry name" value="tonB_Cterm"/>
    <property type="match status" value="1"/>
</dbReference>
<evidence type="ECO:0000256" key="6">
    <source>
        <dbReference type="SAM" id="MobiDB-lite"/>
    </source>
</evidence>
<evidence type="ECO:0000256" key="2">
    <source>
        <dbReference type="ARBA" id="ARBA00022692"/>
    </source>
</evidence>
<sequence>MRLMTLSAMGQTIANRTTDAGGPSRYGAGRKSPLGLGGTVAVHALLIGAFLLIPKEVIQFVTPTPPIITYPVTEDPPPPEQTPESQVDAKLPTQPQPQRPTATDPEIILPKGDPVVIGSTDSGLDPVKPIILPPIDPPRPPVLTEPAIDPRAMGAFQPDYPGAMIRQGLEGTVTVRVTISPEGRVTAIEKVSATDESFWVATQRHALRKWRFRPATRDGVAIGSTKILTVRFTLTER</sequence>